<dbReference type="NCBIfam" id="TIGR00254">
    <property type="entry name" value="GGDEF"/>
    <property type="match status" value="1"/>
</dbReference>
<dbReference type="GO" id="GO:0043709">
    <property type="term" value="P:cell adhesion involved in single-species biofilm formation"/>
    <property type="evidence" value="ECO:0007669"/>
    <property type="project" value="TreeGrafter"/>
</dbReference>
<dbReference type="Proteomes" id="UP000185999">
    <property type="component" value="Unassembled WGS sequence"/>
</dbReference>
<dbReference type="CDD" id="cd01949">
    <property type="entry name" value="GGDEF"/>
    <property type="match status" value="1"/>
</dbReference>
<gene>
    <name evidence="5" type="ORF">SAMN05421760_11059</name>
</gene>
<feature type="domain" description="GGDEF" evidence="4">
    <location>
        <begin position="188"/>
        <end position="321"/>
    </location>
</feature>
<accession>A0A1N7NMN7</accession>
<evidence type="ECO:0000259" key="4">
    <source>
        <dbReference type="PROSITE" id="PS50887"/>
    </source>
</evidence>
<dbReference type="AlphaFoldDB" id="A0A1N7NMN7"/>
<dbReference type="PANTHER" id="PTHR45138">
    <property type="entry name" value="REGULATORY COMPONENTS OF SENSORY TRANSDUCTION SYSTEM"/>
    <property type="match status" value="1"/>
</dbReference>
<dbReference type="SUPFAM" id="SSF55785">
    <property type="entry name" value="PYP-like sensor domain (PAS domain)"/>
    <property type="match status" value="1"/>
</dbReference>
<dbReference type="InterPro" id="IPR029787">
    <property type="entry name" value="Nucleotide_cyclase"/>
</dbReference>
<evidence type="ECO:0000256" key="3">
    <source>
        <dbReference type="ARBA" id="ARBA00034247"/>
    </source>
</evidence>
<proteinExistence type="predicted"/>
<dbReference type="GO" id="GO:0005886">
    <property type="term" value="C:plasma membrane"/>
    <property type="evidence" value="ECO:0007669"/>
    <property type="project" value="TreeGrafter"/>
</dbReference>
<evidence type="ECO:0000313" key="5">
    <source>
        <dbReference type="EMBL" id="SIS99508.1"/>
    </source>
</evidence>
<evidence type="ECO:0000256" key="2">
    <source>
        <dbReference type="ARBA" id="ARBA00012528"/>
    </source>
</evidence>
<dbReference type="PROSITE" id="PS50887">
    <property type="entry name" value="GGDEF"/>
    <property type="match status" value="1"/>
</dbReference>
<keyword evidence="6" id="KW-1185">Reference proteome</keyword>
<dbReference type="GO" id="GO:0052621">
    <property type="term" value="F:diguanylate cyclase activity"/>
    <property type="evidence" value="ECO:0007669"/>
    <property type="project" value="UniProtKB-EC"/>
</dbReference>
<name>A0A1N7NMN7_9GAMM</name>
<dbReference type="InterPro" id="IPR035965">
    <property type="entry name" value="PAS-like_dom_sf"/>
</dbReference>
<evidence type="ECO:0000256" key="1">
    <source>
        <dbReference type="ARBA" id="ARBA00001946"/>
    </source>
</evidence>
<evidence type="ECO:0000313" key="6">
    <source>
        <dbReference type="Proteomes" id="UP000185999"/>
    </source>
</evidence>
<dbReference type="EMBL" id="FTOE01000010">
    <property type="protein sequence ID" value="SIS99508.1"/>
    <property type="molecule type" value="Genomic_DNA"/>
</dbReference>
<dbReference type="SMART" id="SM00267">
    <property type="entry name" value="GGDEF"/>
    <property type="match status" value="1"/>
</dbReference>
<dbReference type="GO" id="GO:1902201">
    <property type="term" value="P:negative regulation of bacterial-type flagellum-dependent cell motility"/>
    <property type="evidence" value="ECO:0007669"/>
    <property type="project" value="TreeGrafter"/>
</dbReference>
<dbReference type="Gene3D" id="3.30.450.20">
    <property type="entry name" value="PAS domain"/>
    <property type="match status" value="1"/>
</dbReference>
<comment type="catalytic activity">
    <reaction evidence="3">
        <text>2 GTP = 3',3'-c-di-GMP + 2 diphosphate</text>
        <dbReference type="Rhea" id="RHEA:24898"/>
        <dbReference type="ChEBI" id="CHEBI:33019"/>
        <dbReference type="ChEBI" id="CHEBI:37565"/>
        <dbReference type="ChEBI" id="CHEBI:58805"/>
        <dbReference type="EC" id="2.7.7.65"/>
    </reaction>
</comment>
<dbReference type="SUPFAM" id="SSF55073">
    <property type="entry name" value="Nucleotide cyclase"/>
    <property type="match status" value="1"/>
</dbReference>
<comment type="cofactor">
    <cofactor evidence="1">
        <name>Mg(2+)</name>
        <dbReference type="ChEBI" id="CHEBI:18420"/>
    </cofactor>
</comment>
<dbReference type="RefSeq" id="WP_054339894.1">
    <property type="nucleotide sequence ID" value="NZ_FTOE01000010.1"/>
</dbReference>
<dbReference type="InterPro" id="IPR000160">
    <property type="entry name" value="GGDEF_dom"/>
</dbReference>
<dbReference type="InterPro" id="IPR043128">
    <property type="entry name" value="Rev_trsase/Diguanyl_cyclase"/>
</dbReference>
<dbReference type="PANTHER" id="PTHR45138:SF9">
    <property type="entry name" value="DIGUANYLATE CYCLASE DGCM-RELATED"/>
    <property type="match status" value="1"/>
</dbReference>
<sequence>MSITISDTSIDEFHLQLGLLQTLDVGLIILDQTYHINLWNTFMENHSGLLHTQLYKKNLFERFPELSESWLKHKIDAVFLLNNRSFITWEQKPYFLKFKSYRPLTSDAPYMYQNVTLIPLSSPSGKIEHVGILIYDVTDAAMGRQALEAANIKLKLQSQTDQLTGLYNRGFWESCLQQEFDRFARTPLPSSLVMIDIDHFKKVNDTYGHPGGDEVLRQLATILTEVTRTTDRVGRYGGEEFGILLVGSDAYQAQSVITRLQQRVDSLTVNHYNHDIRFTLSMGLTEISHTFNSHEQWIHMADQALYQSKQNGRNQVTIINAEE</sequence>
<dbReference type="OrthoDB" id="9812260at2"/>
<dbReference type="STRING" id="619304.SAMN05421760_11059"/>
<dbReference type="Gene3D" id="3.30.70.270">
    <property type="match status" value="1"/>
</dbReference>
<dbReference type="InterPro" id="IPR050469">
    <property type="entry name" value="Diguanylate_Cyclase"/>
</dbReference>
<dbReference type="FunFam" id="3.30.70.270:FF:000001">
    <property type="entry name" value="Diguanylate cyclase domain protein"/>
    <property type="match status" value="1"/>
</dbReference>
<organism evidence="5 6">
    <name type="scientific">Neptunomonas antarctica</name>
    <dbReference type="NCBI Taxonomy" id="619304"/>
    <lineage>
        <taxon>Bacteria</taxon>
        <taxon>Pseudomonadati</taxon>
        <taxon>Pseudomonadota</taxon>
        <taxon>Gammaproteobacteria</taxon>
        <taxon>Oceanospirillales</taxon>
        <taxon>Oceanospirillaceae</taxon>
        <taxon>Neptunomonas</taxon>
    </lineage>
</organism>
<dbReference type="Pfam" id="PF00990">
    <property type="entry name" value="GGDEF"/>
    <property type="match status" value="1"/>
</dbReference>
<protein>
    <recommendedName>
        <fullName evidence="2">diguanylate cyclase</fullName>
        <ecNumber evidence="2">2.7.7.65</ecNumber>
    </recommendedName>
</protein>
<dbReference type="EC" id="2.7.7.65" evidence="2"/>
<reference evidence="6" key="1">
    <citation type="submission" date="2017-01" db="EMBL/GenBank/DDBJ databases">
        <authorList>
            <person name="Varghese N."/>
            <person name="Submissions S."/>
        </authorList>
    </citation>
    <scope>NUCLEOTIDE SEQUENCE [LARGE SCALE GENOMIC DNA]</scope>
    <source>
        <strain evidence="6">DSM 22306</strain>
    </source>
</reference>